<proteinExistence type="predicted"/>
<dbReference type="Gramene" id="PRQ29401">
    <property type="protein sequence ID" value="PRQ29401"/>
    <property type="gene ID" value="RchiOBHm_Chr5g0013491"/>
</dbReference>
<keyword evidence="1 2" id="KW-0103">Bromodomain</keyword>
<dbReference type="OMA" id="NDYLEDS"/>
<evidence type="ECO:0000313" key="5">
    <source>
        <dbReference type="EMBL" id="PRQ29401.1"/>
    </source>
</evidence>
<accession>A0A2P6Q5F7</accession>
<feature type="region of interest" description="Disordered" evidence="3">
    <location>
        <begin position="97"/>
        <end position="124"/>
    </location>
</feature>
<reference evidence="5 6" key="1">
    <citation type="journal article" date="2018" name="Nat. Genet.">
        <title>The Rosa genome provides new insights in the design of modern roses.</title>
        <authorList>
            <person name="Bendahmane M."/>
        </authorList>
    </citation>
    <scope>NUCLEOTIDE SEQUENCE [LARGE SCALE GENOMIC DNA]</scope>
    <source>
        <strain evidence="6">cv. Old Blush</strain>
    </source>
</reference>
<dbReference type="PRINTS" id="PR00503">
    <property type="entry name" value="BROMODOMAIN"/>
</dbReference>
<dbReference type="PROSITE" id="PS00633">
    <property type="entry name" value="BROMODOMAIN_1"/>
    <property type="match status" value="1"/>
</dbReference>
<dbReference type="InterPro" id="IPR040240">
    <property type="entry name" value="TAF1"/>
</dbReference>
<dbReference type="GO" id="GO:0051123">
    <property type="term" value="P:RNA polymerase II preinitiation complex assembly"/>
    <property type="evidence" value="ECO:0007669"/>
    <property type="project" value="TreeGrafter"/>
</dbReference>
<dbReference type="SUPFAM" id="SSF47370">
    <property type="entry name" value="Bromodomain"/>
    <property type="match status" value="1"/>
</dbReference>
<dbReference type="CDD" id="cd04369">
    <property type="entry name" value="Bromodomain"/>
    <property type="match status" value="1"/>
</dbReference>
<gene>
    <name evidence="5" type="ORF">RchiOBHm_Chr5g0013491</name>
</gene>
<keyword evidence="6" id="KW-1185">Reference proteome</keyword>
<dbReference type="InterPro" id="IPR001487">
    <property type="entry name" value="Bromodomain"/>
</dbReference>
<evidence type="ECO:0000256" key="1">
    <source>
        <dbReference type="ARBA" id="ARBA00023117"/>
    </source>
</evidence>
<dbReference type="GO" id="GO:0017025">
    <property type="term" value="F:TBP-class protein binding"/>
    <property type="evidence" value="ECO:0007669"/>
    <property type="project" value="InterPro"/>
</dbReference>
<evidence type="ECO:0000256" key="2">
    <source>
        <dbReference type="PROSITE-ProRule" id="PRU00035"/>
    </source>
</evidence>
<evidence type="ECO:0000259" key="4">
    <source>
        <dbReference type="PROSITE" id="PS50014"/>
    </source>
</evidence>
<dbReference type="AlphaFoldDB" id="A0A2P6Q5F7"/>
<dbReference type="Pfam" id="PF00439">
    <property type="entry name" value="Bromodomain"/>
    <property type="match status" value="1"/>
</dbReference>
<dbReference type="GO" id="GO:0005669">
    <property type="term" value="C:transcription factor TFIID complex"/>
    <property type="evidence" value="ECO:0007669"/>
    <property type="project" value="InterPro"/>
</dbReference>
<dbReference type="SMART" id="SM00297">
    <property type="entry name" value="BROMO"/>
    <property type="match status" value="1"/>
</dbReference>
<dbReference type="InterPro" id="IPR018359">
    <property type="entry name" value="Bromodomain_CS"/>
</dbReference>
<dbReference type="InterPro" id="IPR036427">
    <property type="entry name" value="Bromodomain-like_sf"/>
</dbReference>
<dbReference type="PANTHER" id="PTHR13900:SF0">
    <property type="entry name" value="TRANSCRIPTION INITIATION FACTOR TFIID SUBUNIT 1"/>
    <property type="match status" value="1"/>
</dbReference>
<protein>
    <submittedName>
        <fullName evidence="5">Putative chromatin remodeler Bromodomain family</fullName>
    </submittedName>
</protein>
<organism evidence="5 6">
    <name type="scientific">Rosa chinensis</name>
    <name type="common">China rose</name>
    <dbReference type="NCBI Taxonomy" id="74649"/>
    <lineage>
        <taxon>Eukaryota</taxon>
        <taxon>Viridiplantae</taxon>
        <taxon>Streptophyta</taxon>
        <taxon>Embryophyta</taxon>
        <taxon>Tracheophyta</taxon>
        <taxon>Spermatophyta</taxon>
        <taxon>Magnoliopsida</taxon>
        <taxon>eudicotyledons</taxon>
        <taxon>Gunneridae</taxon>
        <taxon>Pentapetalae</taxon>
        <taxon>rosids</taxon>
        <taxon>fabids</taxon>
        <taxon>Rosales</taxon>
        <taxon>Rosaceae</taxon>
        <taxon>Rosoideae</taxon>
        <taxon>Rosoideae incertae sedis</taxon>
        <taxon>Rosa</taxon>
    </lineage>
</organism>
<dbReference type="Proteomes" id="UP000238479">
    <property type="component" value="Chromosome 5"/>
</dbReference>
<dbReference type="PANTHER" id="PTHR13900">
    <property type="entry name" value="TRANSCRIPTION INITIATION FACTOR TFIID"/>
    <property type="match status" value="1"/>
</dbReference>
<feature type="compositionally biased region" description="Basic and acidic residues" evidence="3">
    <location>
        <begin position="7"/>
        <end position="27"/>
    </location>
</feature>
<feature type="region of interest" description="Disordered" evidence="3">
    <location>
        <begin position="1"/>
        <end position="27"/>
    </location>
</feature>
<evidence type="ECO:0000256" key="3">
    <source>
        <dbReference type="SAM" id="MobiDB-lite"/>
    </source>
</evidence>
<name>A0A2P6Q5F7_ROSCH</name>
<dbReference type="Gene3D" id="1.20.920.10">
    <property type="entry name" value="Bromodomain-like"/>
    <property type="match status" value="1"/>
</dbReference>
<dbReference type="PROSITE" id="PS50014">
    <property type="entry name" value="BROMODOMAIN_2"/>
    <property type="match status" value="1"/>
</dbReference>
<sequence>MYFPTEAAKKKARDDRRLGEEQEKRRIEESARRLYDKEIRMAKERERRAELKKYEAAIKQEREEELQKVKKNKMMHRSPQINNDYLEDSRTRRFGKRMPERDQGAKRRPTVDLGSYGGGYASTTKRHKGGEVGLANILERIVESLKDRIEISYLFLKPVSKKEAPDYRDIIEHPMDLSTIKVKVRNMEYKSREQFRQDVRQIAFNAHKYNDGRNPDIPPLADELLNFCDYMLVENEESLTEAEAGIEYTDM</sequence>
<comment type="caution">
    <text evidence="5">The sequence shown here is derived from an EMBL/GenBank/DDBJ whole genome shotgun (WGS) entry which is preliminary data.</text>
</comment>
<dbReference type="STRING" id="74649.A0A2P6Q5F7"/>
<feature type="domain" description="Bromo" evidence="4">
    <location>
        <begin position="147"/>
        <end position="217"/>
    </location>
</feature>
<evidence type="ECO:0000313" key="6">
    <source>
        <dbReference type="Proteomes" id="UP000238479"/>
    </source>
</evidence>
<dbReference type="GO" id="GO:0004402">
    <property type="term" value="F:histone acetyltransferase activity"/>
    <property type="evidence" value="ECO:0007669"/>
    <property type="project" value="InterPro"/>
</dbReference>
<dbReference type="GO" id="GO:0016251">
    <property type="term" value="F:RNA polymerase II general transcription initiation factor activity"/>
    <property type="evidence" value="ECO:0007669"/>
    <property type="project" value="InterPro"/>
</dbReference>
<dbReference type="EMBL" id="PDCK01000043">
    <property type="protein sequence ID" value="PRQ29401.1"/>
    <property type="molecule type" value="Genomic_DNA"/>
</dbReference>